<accession>A0A6G9LH11</accession>
<proteinExistence type="predicted"/>
<evidence type="ECO:0000313" key="1">
    <source>
        <dbReference type="EMBL" id="QIQ63924.1"/>
    </source>
</evidence>
<dbReference type="EMBL" id="MT108730">
    <property type="protein sequence ID" value="QIQ63924.1"/>
    <property type="molecule type" value="Genomic_DNA"/>
</dbReference>
<gene>
    <name evidence="1" type="ORF">Epa24_00164</name>
</gene>
<sequence length="85" mass="9420">MFIPPPVMQLPQTEVGANTITPVEGRVGLTFSPRPHILKHPTSQLLQGNLSLPGELLEVYLFNLPESHHSTSDRHLRKAMRSGLS</sequence>
<protein>
    <submittedName>
        <fullName evidence="1">Uncharacterized protein</fullName>
    </submittedName>
</protein>
<organism evidence="1 2">
    <name type="scientific">Pseudomonas phage Epa24</name>
    <dbReference type="NCBI Taxonomy" id="2719573"/>
    <lineage>
        <taxon>Viruses</taxon>
        <taxon>Duplodnaviria</taxon>
        <taxon>Heunggongvirae</taxon>
        <taxon>Uroviricota</taxon>
        <taxon>Caudoviricetes</taxon>
        <taxon>Vandenendeviridae</taxon>
        <taxon>Nankokuvirus</taxon>
        <taxon>Nankokuvirus G1</taxon>
    </lineage>
</organism>
<reference evidence="1 2" key="1">
    <citation type="submission" date="2020-02" db="EMBL/GenBank/DDBJ databases">
        <title>Complete Genome Sequences of Nine Phages Lytic against Multidrug-Resistant Pseudomonas aeruginosa.</title>
        <authorList>
            <person name="Farlow J."/>
            <person name="Freyberger H.R."/>
            <person name="He Y."/>
            <person name="Ward A.M."/>
            <person name="Rutvisuttinunt W."/>
            <person name="Li T."/>
            <person name="Jacobs A.C."/>
            <person name="Nikolich M.P."/>
            <person name="Filippov A."/>
        </authorList>
    </citation>
    <scope>NUCLEOTIDE SEQUENCE [LARGE SCALE GENOMIC DNA]</scope>
</reference>
<dbReference type="Proteomes" id="UP000502152">
    <property type="component" value="Segment"/>
</dbReference>
<evidence type="ECO:0000313" key="2">
    <source>
        <dbReference type="Proteomes" id="UP000502152"/>
    </source>
</evidence>
<name>A0A6G9LH11_9CAUD</name>